<evidence type="ECO:0000313" key="2">
    <source>
        <dbReference type="Proteomes" id="UP000000771"/>
    </source>
</evidence>
<name>C7M2K6_ACIFD</name>
<accession>C7M2K6</accession>
<protein>
    <recommendedName>
        <fullName evidence="3">Sensory transduction regulator</fullName>
    </recommendedName>
</protein>
<gene>
    <name evidence="1" type="ordered locus">Afer_0281</name>
</gene>
<dbReference type="HOGENOM" id="CLU_1718378_0_0_11"/>
<evidence type="ECO:0000313" key="1">
    <source>
        <dbReference type="EMBL" id="ACU53250.1"/>
    </source>
</evidence>
<proteinExistence type="predicted"/>
<dbReference type="eggNOG" id="COG5465">
    <property type="taxonomic scope" value="Bacteria"/>
</dbReference>
<dbReference type="Proteomes" id="UP000000771">
    <property type="component" value="Chromosome"/>
</dbReference>
<dbReference type="STRING" id="525909.Afer_0281"/>
<keyword evidence="2" id="KW-1185">Reference proteome</keyword>
<organism evidence="1 2">
    <name type="scientific">Acidimicrobium ferrooxidans (strain DSM 10331 / JCM 15462 / NBRC 103882 / ICP)</name>
    <dbReference type="NCBI Taxonomy" id="525909"/>
    <lineage>
        <taxon>Bacteria</taxon>
        <taxon>Bacillati</taxon>
        <taxon>Actinomycetota</taxon>
        <taxon>Acidimicrobiia</taxon>
        <taxon>Acidimicrobiales</taxon>
        <taxon>Acidimicrobiaceae</taxon>
        <taxon>Acidimicrobium</taxon>
    </lineage>
</organism>
<dbReference type="RefSeq" id="WP_015797753.1">
    <property type="nucleotide sequence ID" value="NC_013124.1"/>
</dbReference>
<dbReference type="EMBL" id="CP001631">
    <property type="protein sequence ID" value="ACU53250.1"/>
    <property type="molecule type" value="Genomic_DNA"/>
</dbReference>
<sequence>MAFDLFDVVVDACRVQGLDPQPVGGYDHVVVAEVDRGDRRWRLFAEADGATPGVIVYSVLPYAVASTHRDEVAGFAVRVTYVLRYGDLEVDLDDGEVRVRTSVLVGAGPVALDVVAELIEHNVAIAETVFPLVERVAVGELSADEAFGVLAS</sequence>
<reference evidence="1 2" key="1">
    <citation type="journal article" date="2009" name="Stand. Genomic Sci.">
        <title>Complete genome sequence of Acidimicrobium ferrooxidans type strain (ICP).</title>
        <authorList>
            <person name="Clum A."/>
            <person name="Nolan M."/>
            <person name="Lang E."/>
            <person name="Glavina Del Rio T."/>
            <person name="Tice H."/>
            <person name="Copeland A."/>
            <person name="Cheng J.F."/>
            <person name="Lucas S."/>
            <person name="Chen F."/>
            <person name="Bruce D."/>
            <person name="Goodwin L."/>
            <person name="Pitluck S."/>
            <person name="Ivanova N."/>
            <person name="Mavrommatis K."/>
            <person name="Mikhailova N."/>
            <person name="Pati A."/>
            <person name="Chen A."/>
            <person name="Palaniappan K."/>
            <person name="Goker M."/>
            <person name="Spring S."/>
            <person name="Land M."/>
            <person name="Hauser L."/>
            <person name="Chang Y.J."/>
            <person name="Jeffries C.C."/>
            <person name="Chain P."/>
            <person name="Bristow J."/>
            <person name="Eisen J.A."/>
            <person name="Markowitz V."/>
            <person name="Hugenholtz P."/>
            <person name="Kyrpides N.C."/>
            <person name="Klenk H.P."/>
            <person name="Lapidus A."/>
        </authorList>
    </citation>
    <scope>NUCLEOTIDE SEQUENCE [LARGE SCALE GENOMIC DNA]</scope>
    <source>
        <strain evidence="2">DSM 10331 / JCM 15462 / NBRC 103882 / ICP</strain>
    </source>
</reference>
<dbReference type="OrthoDB" id="5192220at2"/>
<dbReference type="AlphaFoldDB" id="C7M2K6"/>
<evidence type="ECO:0008006" key="3">
    <source>
        <dbReference type="Google" id="ProtNLM"/>
    </source>
</evidence>
<dbReference type="KEGG" id="afo:Afer_0281"/>